<dbReference type="AlphaFoldDB" id="A0AAJ0FAN2"/>
<comment type="caution">
    <text evidence="4">Lacks conserved residue(s) required for the propagation of feature annotation.</text>
</comment>
<dbReference type="GO" id="GO:0005634">
    <property type="term" value="C:nucleus"/>
    <property type="evidence" value="ECO:0007669"/>
    <property type="project" value="TreeGrafter"/>
</dbReference>
<evidence type="ECO:0000313" key="7">
    <source>
        <dbReference type="Proteomes" id="UP001239445"/>
    </source>
</evidence>
<keyword evidence="3" id="KW-0520">NAD</keyword>
<feature type="non-terminal residue" evidence="6">
    <location>
        <position position="1"/>
    </location>
</feature>
<protein>
    <submittedName>
        <fullName evidence="6">DHS-like NAD/FAD-binding domain-containing protein</fullName>
    </submittedName>
</protein>
<proteinExistence type="inferred from homology"/>
<dbReference type="GO" id="GO:0070403">
    <property type="term" value="F:NAD+ binding"/>
    <property type="evidence" value="ECO:0007669"/>
    <property type="project" value="InterPro"/>
</dbReference>
<dbReference type="InterPro" id="IPR029035">
    <property type="entry name" value="DHS-like_NAD/FAD-binding_dom"/>
</dbReference>
<dbReference type="InterPro" id="IPR026591">
    <property type="entry name" value="Sirtuin_cat_small_dom_sf"/>
</dbReference>
<keyword evidence="7" id="KW-1185">Reference proteome</keyword>
<feature type="domain" description="Deacetylase sirtuin-type" evidence="5">
    <location>
        <begin position="1"/>
        <end position="172"/>
    </location>
</feature>
<dbReference type="GO" id="GO:0017136">
    <property type="term" value="F:histone deacetylase activity, NAD-dependent"/>
    <property type="evidence" value="ECO:0007669"/>
    <property type="project" value="TreeGrafter"/>
</dbReference>
<reference evidence="6" key="1">
    <citation type="submission" date="2023-06" db="EMBL/GenBank/DDBJ databases">
        <title>Genome-scale phylogeny and comparative genomics of the fungal order Sordariales.</title>
        <authorList>
            <consortium name="Lawrence Berkeley National Laboratory"/>
            <person name="Hensen N."/>
            <person name="Bonometti L."/>
            <person name="Westerberg I."/>
            <person name="Brannstrom I.O."/>
            <person name="Guillou S."/>
            <person name="Cros-Aarteil S."/>
            <person name="Calhoun S."/>
            <person name="Haridas S."/>
            <person name="Kuo A."/>
            <person name="Mondo S."/>
            <person name="Pangilinan J."/>
            <person name="Riley R."/>
            <person name="Labutti K."/>
            <person name="Andreopoulos B."/>
            <person name="Lipzen A."/>
            <person name="Chen C."/>
            <person name="Yanf M."/>
            <person name="Daum C."/>
            <person name="Ng V."/>
            <person name="Clum A."/>
            <person name="Steindorff A."/>
            <person name="Ohm R."/>
            <person name="Martin F."/>
            <person name="Silar P."/>
            <person name="Natvig D."/>
            <person name="Lalanne C."/>
            <person name="Gautier V."/>
            <person name="Ament-Velasquez S.L."/>
            <person name="Kruys A."/>
            <person name="Hutchinson M.I."/>
            <person name="Powell A.J."/>
            <person name="Barry K."/>
            <person name="Miller A.N."/>
            <person name="Grigoriev I.V."/>
            <person name="Debuchy R."/>
            <person name="Gladieux P."/>
            <person name="Thoren M.H."/>
            <person name="Johannesson H."/>
        </authorList>
    </citation>
    <scope>NUCLEOTIDE SEQUENCE</scope>
    <source>
        <strain evidence="6">PSN4</strain>
    </source>
</reference>
<dbReference type="InterPro" id="IPR026590">
    <property type="entry name" value="Ssirtuin_cat_dom"/>
</dbReference>
<evidence type="ECO:0000313" key="6">
    <source>
        <dbReference type="EMBL" id="KAK1761561.1"/>
    </source>
</evidence>
<evidence type="ECO:0000256" key="1">
    <source>
        <dbReference type="ARBA" id="ARBA00006924"/>
    </source>
</evidence>
<accession>A0AAJ0FAN2</accession>
<evidence type="ECO:0000256" key="3">
    <source>
        <dbReference type="ARBA" id="ARBA00023027"/>
    </source>
</evidence>
<dbReference type="Proteomes" id="UP001239445">
    <property type="component" value="Unassembled WGS sequence"/>
</dbReference>
<dbReference type="InterPro" id="IPR003000">
    <property type="entry name" value="Sirtuin"/>
</dbReference>
<sequence length="172" mass="19172">ASPAGWRRDPGLVCQFYSEQRREARRAHPNPAHYALAELARKKGGFVALSQNVAPELHSGIRKSELPQCPECKEHLLRPRVVWFGESLPEDIVADVDALFEEEKIDLCLVIGTSSKVWPTAGFCDRARKLGAKVAWVNMRADDVKSPREDDWIFLGDAAVVVPEILGLVEQS</sequence>
<evidence type="ECO:0000256" key="2">
    <source>
        <dbReference type="ARBA" id="ARBA00022679"/>
    </source>
</evidence>
<dbReference type="PANTHER" id="PTHR11085:SF10">
    <property type="entry name" value="NAD-DEPENDENT PROTEIN DEACYLASE SIRTUIN-5, MITOCHONDRIAL-RELATED"/>
    <property type="match status" value="1"/>
</dbReference>
<dbReference type="Gene3D" id="3.30.1600.10">
    <property type="entry name" value="SIR2/SIRT2 'Small Domain"/>
    <property type="match status" value="1"/>
</dbReference>
<evidence type="ECO:0000256" key="4">
    <source>
        <dbReference type="PROSITE-ProRule" id="PRU00236"/>
    </source>
</evidence>
<gene>
    <name evidence="6" type="ORF">QBC47DRAFT_290458</name>
</gene>
<comment type="similarity">
    <text evidence="1">Belongs to the sirtuin family. Class I subfamily.</text>
</comment>
<dbReference type="EMBL" id="MU839827">
    <property type="protein sequence ID" value="KAK1761561.1"/>
    <property type="molecule type" value="Genomic_DNA"/>
</dbReference>
<dbReference type="InterPro" id="IPR050134">
    <property type="entry name" value="NAD-dep_sirtuin_deacylases"/>
</dbReference>
<organism evidence="6 7">
    <name type="scientific">Echria macrotheca</name>
    <dbReference type="NCBI Taxonomy" id="438768"/>
    <lineage>
        <taxon>Eukaryota</taxon>
        <taxon>Fungi</taxon>
        <taxon>Dikarya</taxon>
        <taxon>Ascomycota</taxon>
        <taxon>Pezizomycotina</taxon>
        <taxon>Sordariomycetes</taxon>
        <taxon>Sordariomycetidae</taxon>
        <taxon>Sordariales</taxon>
        <taxon>Schizotheciaceae</taxon>
        <taxon>Echria</taxon>
    </lineage>
</organism>
<name>A0AAJ0FAN2_9PEZI</name>
<dbReference type="Pfam" id="PF02146">
    <property type="entry name" value="SIR2"/>
    <property type="match status" value="1"/>
</dbReference>
<dbReference type="SUPFAM" id="SSF52467">
    <property type="entry name" value="DHS-like NAD/FAD-binding domain"/>
    <property type="match status" value="1"/>
</dbReference>
<keyword evidence="2" id="KW-0808">Transferase</keyword>
<dbReference type="PANTHER" id="PTHR11085">
    <property type="entry name" value="NAD-DEPENDENT PROTEIN DEACYLASE SIRTUIN-5, MITOCHONDRIAL-RELATED"/>
    <property type="match status" value="1"/>
</dbReference>
<comment type="caution">
    <text evidence="6">The sequence shown here is derived from an EMBL/GenBank/DDBJ whole genome shotgun (WGS) entry which is preliminary data.</text>
</comment>
<dbReference type="Gene3D" id="3.40.50.1220">
    <property type="entry name" value="TPP-binding domain"/>
    <property type="match status" value="2"/>
</dbReference>
<evidence type="ECO:0000259" key="5">
    <source>
        <dbReference type="PROSITE" id="PS50305"/>
    </source>
</evidence>
<dbReference type="PROSITE" id="PS50305">
    <property type="entry name" value="SIRTUIN"/>
    <property type="match status" value="1"/>
</dbReference>